<feature type="transmembrane region" description="Helical" evidence="2">
    <location>
        <begin position="170"/>
        <end position="189"/>
    </location>
</feature>
<gene>
    <name evidence="4" type="ORF">JOF56_004992</name>
</gene>
<proteinExistence type="predicted"/>
<accession>A0ABS4TJM0</accession>
<dbReference type="EMBL" id="JAGINW010000001">
    <property type="protein sequence ID" value="MBP2324607.1"/>
    <property type="molecule type" value="Genomic_DNA"/>
</dbReference>
<dbReference type="PANTHER" id="PTHR23028:SF131">
    <property type="entry name" value="BLR2367 PROTEIN"/>
    <property type="match status" value="1"/>
</dbReference>
<dbReference type="InterPro" id="IPR050879">
    <property type="entry name" value="Acyltransferase_3"/>
</dbReference>
<evidence type="ECO:0000256" key="2">
    <source>
        <dbReference type="SAM" id="Phobius"/>
    </source>
</evidence>
<feature type="transmembrane region" description="Helical" evidence="2">
    <location>
        <begin position="347"/>
        <end position="365"/>
    </location>
</feature>
<feature type="region of interest" description="Disordered" evidence="1">
    <location>
        <begin position="379"/>
        <end position="429"/>
    </location>
</feature>
<sequence>MTTTLTATEPEATASPRRSARKISWDILRVFAVFAVVVEHITHQSQINHPELAGYAFTLPLQFGASTMLVISAFFVCVTIGKGRPGRWLWNRIARLLPAYLVAVVATYVVSRIAITIFNGYVYADGSWLFGVPTSGVHTAFPWYLPTGTDLLANLAMIQAWAPEFHWIDASYWTLPIQIIAFAVAAFLFGRRLLNARNTPAFLWSLVIVPVVIRYTLRTDDSAQWIKSIFDGLALHRVHLFGVGIAIWLWSRGRMKGWHLSIYLVAALIAQDAHAYWTDTPSTIAFGIVLLLVCAAAGGPDWDIPIVRRLSPLITWLAGITYGVYLIHQQLGFIVARTLLDMGATSWERFAASFATAVLLGWLITKFVERPAHRLLTQRPQSQAGKLGSSPARPEPSPLPISQASTAGAGPPTPVESFPSKFPASSQSR</sequence>
<dbReference type="Proteomes" id="UP001519332">
    <property type="component" value="Unassembled WGS sequence"/>
</dbReference>
<feature type="transmembrane region" description="Helical" evidence="2">
    <location>
        <begin position="314"/>
        <end position="335"/>
    </location>
</feature>
<dbReference type="PANTHER" id="PTHR23028">
    <property type="entry name" value="ACETYLTRANSFERASE"/>
    <property type="match status" value="1"/>
</dbReference>
<keyword evidence="2" id="KW-1133">Transmembrane helix</keyword>
<dbReference type="RefSeq" id="WP_307855242.1">
    <property type="nucleotide sequence ID" value="NZ_JAGINW010000001.1"/>
</dbReference>
<feature type="transmembrane region" description="Helical" evidence="2">
    <location>
        <begin position="283"/>
        <end position="302"/>
    </location>
</feature>
<evidence type="ECO:0000259" key="3">
    <source>
        <dbReference type="Pfam" id="PF01757"/>
    </source>
</evidence>
<evidence type="ECO:0000256" key="1">
    <source>
        <dbReference type="SAM" id="MobiDB-lite"/>
    </source>
</evidence>
<feature type="domain" description="Acyltransferase 3" evidence="3">
    <location>
        <begin position="24"/>
        <end position="365"/>
    </location>
</feature>
<protein>
    <submittedName>
        <fullName evidence="4">Peptidoglycan/LPS O-acetylase OafA/YrhL</fullName>
    </submittedName>
</protein>
<name>A0ABS4TJM0_9PSEU</name>
<feature type="transmembrane region" description="Helical" evidence="2">
    <location>
        <begin position="27"/>
        <end position="43"/>
    </location>
</feature>
<dbReference type="Pfam" id="PF01757">
    <property type="entry name" value="Acyl_transf_3"/>
    <property type="match status" value="1"/>
</dbReference>
<keyword evidence="5" id="KW-1185">Reference proteome</keyword>
<keyword evidence="2" id="KW-0472">Membrane</keyword>
<feature type="transmembrane region" description="Helical" evidence="2">
    <location>
        <begin position="229"/>
        <end position="250"/>
    </location>
</feature>
<feature type="transmembrane region" description="Helical" evidence="2">
    <location>
        <begin position="55"/>
        <end position="78"/>
    </location>
</feature>
<evidence type="ECO:0000313" key="4">
    <source>
        <dbReference type="EMBL" id="MBP2324607.1"/>
    </source>
</evidence>
<organism evidence="4 5">
    <name type="scientific">Kibdelosporangium banguiense</name>
    <dbReference type="NCBI Taxonomy" id="1365924"/>
    <lineage>
        <taxon>Bacteria</taxon>
        <taxon>Bacillati</taxon>
        <taxon>Actinomycetota</taxon>
        <taxon>Actinomycetes</taxon>
        <taxon>Pseudonocardiales</taxon>
        <taxon>Pseudonocardiaceae</taxon>
        <taxon>Kibdelosporangium</taxon>
    </lineage>
</organism>
<dbReference type="InterPro" id="IPR002656">
    <property type="entry name" value="Acyl_transf_3_dom"/>
</dbReference>
<keyword evidence="2" id="KW-0812">Transmembrane</keyword>
<reference evidence="4 5" key="1">
    <citation type="submission" date="2021-03" db="EMBL/GenBank/DDBJ databases">
        <title>Sequencing the genomes of 1000 actinobacteria strains.</title>
        <authorList>
            <person name="Klenk H.-P."/>
        </authorList>
    </citation>
    <scope>NUCLEOTIDE SEQUENCE [LARGE SCALE GENOMIC DNA]</scope>
    <source>
        <strain evidence="4 5">DSM 46670</strain>
    </source>
</reference>
<feature type="transmembrane region" description="Helical" evidence="2">
    <location>
        <begin position="201"/>
        <end position="217"/>
    </location>
</feature>
<evidence type="ECO:0000313" key="5">
    <source>
        <dbReference type="Proteomes" id="UP001519332"/>
    </source>
</evidence>
<feature type="transmembrane region" description="Helical" evidence="2">
    <location>
        <begin position="99"/>
        <end position="124"/>
    </location>
</feature>
<feature type="transmembrane region" description="Helical" evidence="2">
    <location>
        <begin position="257"/>
        <end position="277"/>
    </location>
</feature>
<comment type="caution">
    <text evidence="4">The sequence shown here is derived from an EMBL/GenBank/DDBJ whole genome shotgun (WGS) entry which is preliminary data.</text>
</comment>